<protein>
    <submittedName>
        <fullName evidence="1">Phage virion morphogenesis (Putative tail completion) protein</fullName>
    </submittedName>
</protein>
<keyword evidence="2" id="KW-1185">Reference proteome</keyword>
<evidence type="ECO:0000313" key="2">
    <source>
        <dbReference type="Proteomes" id="UP000198675"/>
    </source>
</evidence>
<dbReference type="Pfam" id="PF05069">
    <property type="entry name" value="Phage_tail_S"/>
    <property type="match status" value="1"/>
</dbReference>
<accession>A0A1H2L364</accession>
<dbReference type="EMBL" id="LT629797">
    <property type="protein sequence ID" value="SDU75420.1"/>
    <property type="molecule type" value="Genomic_DNA"/>
</dbReference>
<organism evidence="1 2">
    <name type="scientific">Pseudomonas sihuiensis</name>
    <dbReference type="NCBI Taxonomy" id="1274359"/>
    <lineage>
        <taxon>Bacteria</taxon>
        <taxon>Pseudomonadati</taxon>
        <taxon>Pseudomonadota</taxon>
        <taxon>Gammaproteobacteria</taxon>
        <taxon>Pseudomonadales</taxon>
        <taxon>Pseudomonadaceae</taxon>
        <taxon>Pseudomonas</taxon>
    </lineage>
</organism>
<dbReference type="RefSeq" id="WP_092374050.1">
    <property type="nucleotide sequence ID" value="NZ_LT629797.1"/>
</dbReference>
<dbReference type="InterPro" id="IPR006522">
    <property type="entry name" value="Phage_virion_morphogenesis"/>
</dbReference>
<dbReference type="AlphaFoldDB" id="A0A1H2L364"/>
<gene>
    <name evidence="1" type="ORF">SAMN05216363_0026</name>
</gene>
<name>A0A1H2L364_9PSED</name>
<proteinExistence type="predicted"/>
<reference evidence="2" key="1">
    <citation type="submission" date="2016-10" db="EMBL/GenBank/DDBJ databases">
        <authorList>
            <person name="Varghese N."/>
            <person name="Submissions S."/>
        </authorList>
    </citation>
    <scope>NUCLEOTIDE SEQUENCE [LARGE SCALE GENOMIC DNA]</scope>
    <source>
        <strain evidence="2">KCTC 32246</strain>
    </source>
</reference>
<dbReference type="NCBIfam" id="TIGR01635">
    <property type="entry name" value="tail_comp_S"/>
    <property type="match status" value="1"/>
</dbReference>
<evidence type="ECO:0000313" key="1">
    <source>
        <dbReference type="EMBL" id="SDU75420.1"/>
    </source>
</evidence>
<sequence length="162" mass="17456">MSGARVELEFDNAAVLTAVRGALAELADPRPMLLDIGEALVNSTRDRFSAQRGPDGQTWKSLSPRYLATKSPNPGKILQRRGDLVRQIFPQVEGATLLVGTDRVYGAVHQFGALKGAFGKTRRGAPIPWGDIAARPFLGISDDDAAEIIAIARDHLQARLQG</sequence>
<dbReference type="Proteomes" id="UP000198675">
    <property type="component" value="Chromosome I"/>
</dbReference>